<reference evidence="2 3" key="1">
    <citation type="submission" date="2014-05" db="EMBL/GenBank/DDBJ databases">
        <title>De novo Genome Sequence of Spirocheata sp.</title>
        <authorList>
            <person name="Shivani Y."/>
            <person name="Subhash Y."/>
            <person name="Tushar L."/>
            <person name="Sasikala C."/>
            <person name="Ramana C.V."/>
        </authorList>
    </citation>
    <scope>NUCLEOTIDE SEQUENCE [LARGE SCALE GENOMIC DNA]</scope>
    <source>
        <strain evidence="2 3">JC230</strain>
    </source>
</reference>
<dbReference type="Pfam" id="PF04246">
    <property type="entry name" value="RseC_MucC"/>
    <property type="match status" value="1"/>
</dbReference>
<dbReference type="Proteomes" id="UP000029692">
    <property type="component" value="Unassembled WGS sequence"/>
</dbReference>
<feature type="transmembrane region" description="Helical" evidence="1">
    <location>
        <begin position="113"/>
        <end position="133"/>
    </location>
</feature>
<keyword evidence="1" id="KW-0812">Transmembrane</keyword>
<sequence>MAEYTENRSGMISQDGIVRAITNGYALVDIQAAGACAACQISGSCTEAKSGREIQVYLGEGGESPSNIRIGDRVRVTTETRQGLLAVLFLFIIPLILIVGGVAWAGGQGWDDAVGAGVGLGIAGIYGLVLWLLNSRIQRNVRIQIEKISNPTAAPQ</sequence>
<keyword evidence="1" id="KW-1133">Transmembrane helix</keyword>
<evidence type="ECO:0000313" key="3">
    <source>
        <dbReference type="Proteomes" id="UP000029692"/>
    </source>
</evidence>
<dbReference type="eggNOG" id="COG3086">
    <property type="taxonomic scope" value="Bacteria"/>
</dbReference>
<proteinExistence type="predicted"/>
<dbReference type="AlphaFoldDB" id="A0A098QXU1"/>
<name>A0A098QXU1_9SPIO</name>
<evidence type="ECO:0008006" key="4">
    <source>
        <dbReference type="Google" id="ProtNLM"/>
    </source>
</evidence>
<organism evidence="2 3">
    <name type="scientific">Spirochaeta lutea</name>
    <dbReference type="NCBI Taxonomy" id="1480694"/>
    <lineage>
        <taxon>Bacteria</taxon>
        <taxon>Pseudomonadati</taxon>
        <taxon>Spirochaetota</taxon>
        <taxon>Spirochaetia</taxon>
        <taxon>Spirochaetales</taxon>
        <taxon>Spirochaetaceae</taxon>
        <taxon>Spirochaeta</taxon>
    </lineage>
</organism>
<feature type="transmembrane region" description="Helical" evidence="1">
    <location>
        <begin position="83"/>
        <end position="107"/>
    </location>
</feature>
<keyword evidence="3" id="KW-1185">Reference proteome</keyword>
<gene>
    <name evidence="2" type="ORF">DC28_06660</name>
</gene>
<accession>A0A098QXU1</accession>
<evidence type="ECO:0000313" key="2">
    <source>
        <dbReference type="EMBL" id="KGE72715.1"/>
    </source>
</evidence>
<protein>
    <recommendedName>
        <fullName evidence="4">Positive regulator of sigma E activity</fullName>
    </recommendedName>
</protein>
<comment type="caution">
    <text evidence="2">The sequence shown here is derived from an EMBL/GenBank/DDBJ whole genome shotgun (WGS) entry which is preliminary data.</text>
</comment>
<dbReference type="EMBL" id="JNUP01000049">
    <property type="protein sequence ID" value="KGE72715.1"/>
    <property type="molecule type" value="Genomic_DNA"/>
</dbReference>
<keyword evidence="1" id="KW-0472">Membrane</keyword>
<evidence type="ECO:0000256" key="1">
    <source>
        <dbReference type="SAM" id="Phobius"/>
    </source>
</evidence>
<dbReference type="STRING" id="1480694.DC28_06660"/>
<dbReference type="RefSeq" id="WP_037546986.1">
    <property type="nucleotide sequence ID" value="NZ_JNUP01000049.1"/>
</dbReference>